<gene>
    <name evidence="2" type="ORF">SAMN05443633_107155</name>
</gene>
<dbReference type="AlphaFoldDB" id="A0A1M5F3I5"/>
<dbReference type="InterPro" id="IPR013491">
    <property type="entry name" value="Tape_meas_N"/>
</dbReference>
<sequence>MDNLTSLSNFIDTINTFLGSELSSFARTFFARADLGKAIVTVTNDIGAGISKIKERVNSAFTKISNFNILDGIKETYGKVRDSIKSSYNKLKDHVKASLEAPAPPPTSVRSYRNIQSDIEKTQRSLNRETDISKIGEFRSRLAELQGQADNHPSVATQNAADISRKGGSGFSLAGMLAPLAGIGTMAVGLLKDGAMAALSGGIQKEQDVLSLSNVIGKGQDANAIYKNIATDAGNSPFQLPELLEANKALLSVGGDAQKAREEVMNLANAVTATGGGASELTKLSEQMKDIKSSGKASSDQLKQLEASGIDVYGMLSASTGKGADQFKGGVDYATLSKSFEDAKGKGGLYEGATEKANNTVTGKWDNIKERGMGALTEIGSAFTPIISQVLDIGLKFTEGFAPALQAVQPYIDIVANALGQAVEFISGLGEGTSTWSGYVEIAQGFLSTVWETLGGVFDAVWSIVSGLVTWIANSEFIKDVFAGVYWILGIVLKAVGWVADGLKWVWNNILMPILNGIESAYRWAKELITGEEIKVTKTTEVKANADLLSGIKAQDAQVKALGQSKGPPKADLTGGGKPTINRSEDTRRSNAAKSQETGSTVSGGGQKTINITLGKFFDTIQFNTLNSGETSDQLESIVMECLGRVLYNGAKVM</sequence>
<proteinExistence type="predicted"/>
<feature type="compositionally biased region" description="Polar residues" evidence="1">
    <location>
        <begin position="590"/>
        <end position="601"/>
    </location>
</feature>
<reference evidence="3" key="1">
    <citation type="submission" date="2016-11" db="EMBL/GenBank/DDBJ databases">
        <authorList>
            <person name="Varghese N."/>
            <person name="Submissions S."/>
        </authorList>
    </citation>
    <scope>NUCLEOTIDE SEQUENCE [LARGE SCALE GENOMIC DNA]</scope>
    <source>
        <strain evidence="3">DSM 27619</strain>
    </source>
</reference>
<feature type="region of interest" description="Disordered" evidence="1">
    <location>
        <begin position="562"/>
        <end position="605"/>
    </location>
</feature>
<accession>A0A1M5F3I5</accession>
<dbReference type="OrthoDB" id="1219342at2"/>
<dbReference type="RefSeq" id="WP_072959040.1">
    <property type="nucleotide sequence ID" value="NZ_FQUT01000007.1"/>
</dbReference>
<evidence type="ECO:0000313" key="3">
    <source>
        <dbReference type="Proteomes" id="UP000184518"/>
    </source>
</evidence>
<dbReference type="EMBL" id="FQUT01000007">
    <property type="protein sequence ID" value="SHF86170.1"/>
    <property type="molecule type" value="Genomic_DNA"/>
</dbReference>
<name>A0A1M5F3I5_9FLAO</name>
<feature type="region of interest" description="Disordered" evidence="1">
    <location>
        <begin position="96"/>
        <end position="115"/>
    </location>
</feature>
<dbReference type="STRING" id="1416778.SAMN05443633_107155"/>
<dbReference type="NCBIfam" id="TIGR02675">
    <property type="entry name" value="tape_meas_nterm"/>
    <property type="match status" value="1"/>
</dbReference>
<dbReference type="Proteomes" id="UP000184518">
    <property type="component" value="Unassembled WGS sequence"/>
</dbReference>
<organism evidence="2 3">
    <name type="scientific">Chryseobacterium arachidis</name>
    <dbReference type="NCBI Taxonomy" id="1416778"/>
    <lineage>
        <taxon>Bacteria</taxon>
        <taxon>Pseudomonadati</taxon>
        <taxon>Bacteroidota</taxon>
        <taxon>Flavobacteriia</taxon>
        <taxon>Flavobacteriales</taxon>
        <taxon>Weeksellaceae</taxon>
        <taxon>Chryseobacterium group</taxon>
        <taxon>Chryseobacterium</taxon>
    </lineage>
</organism>
<keyword evidence="3" id="KW-1185">Reference proteome</keyword>
<evidence type="ECO:0000256" key="1">
    <source>
        <dbReference type="SAM" id="MobiDB-lite"/>
    </source>
</evidence>
<evidence type="ECO:0000313" key="2">
    <source>
        <dbReference type="EMBL" id="SHF86170.1"/>
    </source>
</evidence>
<protein>
    <submittedName>
        <fullName evidence="2">Tape measure domain-containing protein</fullName>
    </submittedName>
</protein>